<organism evidence="1">
    <name type="scientific">invertebrate metagenome</name>
    <dbReference type="NCBI Taxonomy" id="1711999"/>
    <lineage>
        <taxon>unclassified sequences</taxon>
        <taxon>metagenomes</taxon>
        <taxon>organismal metagenomes</taxon>
    </lineage>
</organism>
<gene>
    <name evidence="1" type="ORF">CI610_03330</name>
</gene>
<evidence type="ECO:0000313" key="1">
    <source>
        <dbReference type="EMBL" id="PJE77740.1"/>
    </source>
</evidence>
<sequence>MIDVFRDLSVLRDVLKKSIPLARYYFTIVPISEKLAKTKPRESDNLSALNRHLLDIQNKATVTLDSRIAGGHRFNSDGIHWTEATANELVRSWVSQVKNAKVFFA</sequence>
<protein>
    <recommendedName>
        <fullName evidence="2">SGNH hydrolase-type esterase domain-containing protein</fullName>
    </recommendedName>
</protein>
<dbReference type="EMBL" id="NSIT01000398">
    <property type="protein sequence ID" value="PJE77740.1"/>
    <property type="molecule type" value="Genomic_DNA"/>
</dbReference>
<evidence type="ECO:0008006" key="2">
    <source>
        <dbReference type="Google" id="ProtNLM"/>
    </source>
</evidence>
<reference evidence="1" key="1">
    <citation type="journal article" date="2017" name="Appl. Environ. Microbiol.">
        <title>Molecular characterization of an Endozoicomonas-like organism causing infection in king scallop Pecten maximus L.</title>
        <authorList>
            <person name="Cano I."/>
            <person name="van Aerle R."/>
            <person name="Ross S."/>
            <person name="Verner-Jeffreys D.W."/>
            <person name="Paley R.K."/>
            <person name="Rimmer G."/>
            <person name="Ryder D."/>
            <person name="Hooper P."/>
            <person name="Stone D."/>
            <person name="Feist S.W."/>
        </authorList>
    </citation>
    <scope>NUCLEOTIDE SEQUENCE</scope>
</reference>
<comment type="caution">
    <text evidence="1">The sequence shown here is derived from an EMBL/GenBank/DDBJ whole genome shotgun (WGS) entry which is preliminary data.</text>
</comment>
<name>A0A2H9T3D4_9ZZZZ</name>
<proteinExistence type="predicted"/>
<dbReference type="AlphaFoldDB" id="A0A2H9T3D4"/>
<accession>A0A2H9T3D4</accession>